<reference evidence="1 2" key="1">
    <citation type="journal article" date="2014" name="Int. J. Syst. Evol. Microbiol.">
        <title>Draft Genome Sequence of Corynebacterium ulcerans FRC58, Isolated from the Bronchitic Aspiration of a Patient in France.</title>
        <authorList>
            <person name="Silva Ado S."/>
            <person name="Barauna R.A."/>
            <person name="de Sa P.C."/>
            <person name="das Gracas D.A."/>
            <person name="Carneiro A.R."/>
            <person name="Thouvenin M."/>
            <person name="Azevedo V."/>
            <person name="Badell E."/>
            <person name="Guiso N."/>
            <person name="da Silva A.L."/>
            <person name="Ramos R.T."/>
        </authorList>
    </citation>
    <scope>NUCLEOTIDE SEQUENCE [LARGE SCALE GENOMIC DNA]</scope>
    <source>
        <strain evidence="1 2">FRC58</strain>
    </source>
</reference>
<evidence type="ECO:0000313" key="2">
    <source>
        <dbReference type="Proteomes" id="UP000036185"/>
    </source>
</evidence>
<accession>A0ABM5U2T7</accession>
<protein>
    <recommendedName>
        <fullName evidence="3">Variable large protein</fullName>
    </recommendedName>
</protein>
<evidence type="ECO:0000313" key="1">
    <source>
        <dbReference type="EMBL" id="AKN77801.1"/>
    </source>
</evidence>
<dbReference type="EMBL" id="CP011913">
    <property type="protein sequence ID" value="AKN77801.1"/>
    <property type="molecule type" value="Genomic_DNA"/>
</dbReference>
<name>A0ABM5U2T7_CORUL</name>
<dbReference type="Proteomes" id="UP000036185">
    <property type="component" value="Chromosome"/>
</dbReference>
<gene>
    <name evidence="1" type="ORF">CulFRC58_1947</name>
</gene>
<sequence length="46" mass="5009">MKGSLMSNFADVFSQLSSVKGLNLLSEMVSFTSKIVSVVEKINKLT</sequence>
<keyword evidence="2" id="KW-1185">Reference proteome</keyword>
<organism evidence="1 2">
    <name type="scientific">Corynebacterium ulcerans FRC58</name>
    <dbReference type="NCBI Taxonomy" id="1408268"/>
    <lineage>
        <taxon>Bacteria</taxon>
        <taxon>Bacillati</taxon>
        <taxon>Actinomycetota</taxon>
        <taxon>Actinomycetes</taxon>
        <taxon>Mycobacteriales</taxon>
        <taxon>Corynebacteriaceae</taxon>
        <taxon>Corynebacterium</taxon>
    </lineage>
</organism>
<proteinExistence type="predicted"/>
<evidence type="ECO:0008006" key="3">
    <source>
        <dbReference type="Google" id="ProtNLM"/>
    </source>
</evidence>